<dbReference type="STRING" id="933084.A0A067QJ56"/>
<feature type="region of interest" description="Disordered" evidence="1">
    <location>
        <begin position="217"/>
        <end position="237"/>
    </location>
</feature>
<dbReference type="PANTHER" id="PTHR36223">
    <property type="entry name" value="BETA-LACTAMASE-TYPE TRANSPEPTIDASE FOLD DOMAIN CONTAINING PROTEIN"/>
    <property type="match status" value="1"/>
</dbReference>
<dbReference type="HOGENOM" id="CLU_060356_3_1_1"/>
<gene>
    <name evidence="3" type="ORF">JAAARDRAFT_189106</name>
</gene>
<evidence type="ECO:0000313" key="4">
    <source>
        <dbReference type="Proteomes" id="UP000027265"/>
    </source>
</evidence>
<proteinExistence type="predicted"/>
<dbReference type="AlphaFoldDB" id="A0A067QJ56"/>
<keyword evidence="4" id="KW-1185">Reference proteome</keyword>
<dbReference type="InterPro" id="IPR057678">
    <property type="entry name" value="DUF7918"/>
</dbReference>
<protein>
    <recommendedName>
        <fullName evidence="2">DUF7918 domain-containing protein</fullName>
    </recommendedName>
</protein>
<dbReference type="InParanoid" id="A0A067QJ56"/>
<organism evidence="3 4">
    <name type="scientific">Jaapia argillacea MUCL 33604</name>
    <dbReference type="NCBI Taxonomy" id="933084"/>
    <lineage>
        <taxon>Eukaryota</taxon>
        <taxon>Fungi</taxon>
        <taxon>Dikarya</taxon>
        <taxon>Basidiomycota</taxon>
        <taxon>Agaricomycotina</taxon>
        <taxon>Agaricomycetes</taxon>
        <taxon>Agaricomycetidae</taxon>
        <taxon>Jaapiales</taxon>
        <taxon>Jaapiaceae</taxon>
        <taxon>Jaapia</taxon>
    </lineage>
</organism>
<evidence type="ECO:0000256" key="1">
    <source>
        <dbReference type="SAM" id="MobiDB-lite"/>
    </source>
</evidence>
<dbReference type="OrthoDB" id="3364132at2759"/>
<feature type="region of interest" description="Disordered" evidence="1">
    <location>
        <begin position="249"/>
        <end position="288"/>
    </location>
</feature>
<dbReference type="Pfam" id="PF25534">
    <property type="entry name" value="DUF7918"/>
    <property type="match status" value="1"/>
</dbReference>
<evidence type="ECO:0000313" key="3">
    <source>
        <dbReference type="EMBL" id="KDQ63542.1"/>
    </source>
</evidence>
<accession>A0A067QJ56</accession>
<feature type="domain" description="DUF7918" evidence="2">
    <location>
        <begin position="7"/>
        <end position="208"/>
    </location>
</feature>
<evidence type="ECO:0000259" key="2">
    <source>
        <dbReference type="Pfam" id="PF25534"/>
    </source>
</evidence>
<dbReference type="EMBL" id="KL197710">
    <property type="protein sequence ID" value="KDQ63542.1"/>
    <property type="molecule type" value="Genomic_DNA"/>
</dbReference>
<sequence>MITACEISAWITVDDKELGQYQVSVSPDGKEVTCWVASEAGKHFVIHVKDGSLSRRDAVSTRFTLDGIRASGSVIYPHIDKPSLELCKRTVRTSSTTEAALCFAPLELTDDDAYLERTDYVNKLGQIELDCWRAVITGKDLTRTGTARTSQKVHERLKKAGAHRVQFGEDMPCDRKAVKTKRLDKRPFARFIFRYNSLEVLRANGIVPAATGLSASADVKPKKTATTTQSTSGYSEAERIKALEAELKSLKEKQQPSNSNKRKAESARSPSKRVKPEPTNRSSGVFATKDVLDLTTEIPTRVKTEAPRKTTRVFAEEDVIDLT</sequence>
<name>A0A067QJ56_9AGAM</name>
<feature type="compositionally biased region" description="Polar residues" evidence="1">
    <location>
        <begin position="224"/>
        <end position="234"/>
    </location>
</feature>
<dbReference type="PANTHER" id="PTHR36223:SF1">
    <property type="entry name" value="TRANSCRIPTION ELONGATION FACTOR EAF N-TERMINAL DOMAIN-CONTAINING PROTEIN"/>
    <property type="match status" value="1"/>
</dbReference>
<reference evidence="4" key="1">
    <citation type="journal article" date="2014" name="Proc. Natl. Acad. Sci. U.S.A.">
        <title>Extensive sampling of basidiomycete genomes demonstrates inadequacy of the white-rot/brown-rot paradigm for wood decay fungi.</title>
        <authorList>
            <person name="Riley R."/>
            <person name="Salamov A.A."/>
            <person name="Brown D.W."/>
            <person name="Nagy L.G."/>
            <person name="Floudas D."/>
            <person name="Held B.W."/>
            <person name="Levasseur A."/>
            <person name="Lombard V."/>
            <person name="Morin E."/>
            <person name="Otillar R."/>
            <person name="Lindquist E.A."/>
            <person name="Sun H."/>
            <person name="LaButti K.M."/>
            <person name="Schmutz J."/>
            <person name="Jabbour D."/>
            <person name="Luo H."/>
            <person name="Baker S.E."/>
            <person name="Pisabarro A.G."/>
            <person name="Walton J.D."/>
            <person name="Blanchette R.A."/>
            <person name="Henrissat B."/>
            <person name="Martin F."/>
            <person name="Cullen D."/>
            <person name="Hibbett D.S."/>
            <person name="Grigoriev I.V."/>
        </authorList>
    </citation>
    <scope>NUCLEOTIDE SEQUENCE [LARGE SCALE GENOMIC DNA]</scope>
    <source>
        <strain evidence="4">MUCL 33604</strain>
    </source>
</reference>
<dbReference type="Proteomes" id="UP000027265">
    <property type="component" value="Unassembled WGS sequence"/>
</dbReference>